<evidence type="ECO:0000313" key="3">
    <source>
        <dbReference type="Proteomes" id="UP001205740"/>
    </source>
</evidence>
<protein>
    <recommendedName>
        <fullName evidence="1">DUF6924 domain-containing protein</fullName>
    </recommendedName>
</protein>
<name>A0ABT1GXY2_9NOCA</name>
<dbReference type="Pfam" id="PF21962">
    <property type="entry name" value="DUF6924"/>
    <property type="match status" value="1"/>
</dbReference>
<evidence type="ECO:0000259" key="1">
    <source>
        <dbReference type="Pfam" id="PF21962"/>
    </source>
</evidence>
<organism evidence="2 3">
    <name type="scientific">Williamsia serinedens</name>
    <dbReference type="NCBI Taxonomy" id="391736"/>
    <lineage>
        <taxon>Bacteria</taxon>
        <taxon>Bacillati</taxon>
        <taxon>Actinomycetota</taxon>
        <taxon>Actinomycetes</taxon>
        <taxon>Mycobacteriales</taxon>
        <taxon>Nocardiaceae</taxon>
        <taxon>Williamsia</taxon>
    </lineage>
</organism>
<gene>
    <name evidence="2" type="ORF">LX12_000566</name>
</gene>
<accession>A0ABT1GXY2</accession>
<sequence length="142" mass="15716">MTRPALLDDASVLIRADFTDDAAWQQLVEDAQAPSTPDEFMADLLPVDDIAWDGITAEQFITDVSPPPPYYVFIADHVTMTHPEHPILAVDTGPVDTGHEPGRTVRVIPSEMWSIENNLSLANMDFRDFADNASDDGIFRGF</sequence>
<dbReference type="Proteomes" id="UP001205740">
    <property type="component" value="Unassembled WGS sequence"/>
</dbReference>
<reference evidence="2 3" key="1">
    <citation type="submission" date="2022-06" db="EMBL/GenBank/DDBJ databases">
        <title>Genomic Encyclopedia of Archaeal and Bacterial Type Strains, Phase II (KMG-II): from individual species to whole genera.</title>
        <authorList>
            <person name="Goeker M."/>
        </authorList>
    </citation>
    <scope>NUCLEOTIDE SEQUENCE [LARGE SCALE GENOMIC DNA]</scope>
    <source>
        <strain evidence="2 3">DSM 45037</strain>
    </source>
</reference>
<proteinExistence type="predicted"/>
<feature type="domain" description="DUF6924" evidence="1">
    <location>
        <begin position="11"/>
        <end position="142"/>
    </location>
</feature>
<evidence type="ECO:0000313" key="2">
    <source>
        <dbReference type="EMBL" id="MCP2159402.1"/>
    </source>
</evidence>
<dbReference type="RefSeq" id="WP_253652974.1">
    <property type="nucleotide sequence ID" value="NZ_BAAAOE010000004.1"/>
</dbReference>
<dbReference type="InterPro" id="IPR053832">
    <property type="entry name" value="DUF6924"/>
</dbReference>
<dbReference type="EMBL" id="JAMTCG010000001">
    <property type="protein sequence ID" value="MCP2159402.1"/>
    <property type="molecule type" value="Genomic_DNA"/>
</dbReference>
<comment type="caution">
    <text evidence="2">The sequence shown here is derived from an EMBL/GenBank/DDBJ whole genome shotgun (WGS) entry which is preliminary data.</text>
</comment>
<keyword evidence="3" id="KW-1185">Reference proteome</keyword>